<evidence type="ECO:0000313" key="2">
    <source>
        <dbReference type="Proteomes" id="UP001367508"/>
    </source>
</evidence>
<sequence length="101" mass="11408">MDSRILGMLFNHPHEVITCDSAEIGLDQKHLLLYTKDSSKNDIDAVERDTLYMLQHFGSGSVAYSVLGNGYISNLKKTGRSYMQEPDSVYTHPHATAYLRE</sequence>
<comment type="caution">
    <text evidence="1">The sequence shown here is derived from an EMBL/GenBank/DDBJ whole genome shotgun (WGS) entry which is preliminary data.</text>
</comment>
<protein>
    <submittedName>
        <fullName evidence="1">Uncharacterized protein</fullName>
    </submittedName>
</protein>
<dbReference type="AlphaFoldDB" id="A0AAN9L543"/>
<gene>
    <name evidence="1" type="ORF">VNO77_22999</name>
</gene>
<name>A0AAN9L543_CANGL</name>
<accession>A0AAN9L543</accession>
<keyword evidence="2" id="KW-1185">Reference proteome</keyword>
<organism evidence="1 2">
    <name type="scientific">Canavalia gladiata</name>
    <name type="common">Sword bean</name>
    <name type="synonym">Dolichos gladiatus</name>
    <dbReference type="NCBI Taxonomy" id="3824"/>
    <lineage>
        <taxon>Eukaryota</taxon>
        <taxon>Viridiplantae</taxon>
        <taxon>Streptophyta</taxon>
        <taxon>Embryophyta</taxon>
        <taxon>Tracheophyta</taxon>
        <taxon>Spermatophyta</taxon>
        <taxon>Magnoliopsida</taxon>
        <taxon>eudicotyledons</taxon>
        <taxon>Gunneridae</taxon>
        <taxon>Pentapetalae</taxon>
        <taxon>rosids</taxon>
        <taxon>fabids</taxon>
        <taxon>Fabales</taxon>
        <taxon>Fabaceae</taxon>
        <taxon>Papilionoideae</taxon>
        <taxon>50 kb inversion clade</taxon>
        <taxon>NPAAA clade</taxon>
        <taxon>indigoferoid/millettioid clade</taxon>
        <taxon>Phaseoleae</taxon>
        <taxon>Canavalia</taxon>
    </lineage>
</organism>
<dbReference type="EMBL" id="JAYMYQ010000005">
    <property type="protein sequence ID" value="KAK7328871.1"/>
    <property type="molecule type" value="Genomic_DNA"/>
</dbReference>
<dbReference type="Proteomes" id="UP001367508">
    <property type="component" value="Unassembled WGS sequence"/>
</dbReference>
<evidence type="ECO:0000313" key="1">
    <source>
        <dbReference type="EMBL" id="KAK7328871.1"/>
    </source>
</evidence>
<proteinExistence type="predicted"/>
<reference evidence="1 2" key="1">
    <citation type="submission" date="2024-01" db="EMBL/GenBank/DDBJ databases">
        <title>The genomes of 5 underutilized Papilionoideae crops provide insights into root nodulation and disease resistanc.</title>
        <authorList>
            <person name="Jiang F."/>
        </authorList>
    </citation>
    <scope>NUCLEOTIDE SEQUENCE [LARGE SCALE GENOMIC DNA]</scope>
    <source>
        <strain evidence="1">LVBAO_FW01</strain>
        <tissue evidence="1">Leaves</tissue>
    </source>
</reference>